<keyword evidence="3" id="KW-1185">Reference proteome</keyword>
<keyword evidence="2" id="KW-0808">Transferase</keyword>
<dbReference type="Pfam" id="PF00480">
    <property type="entry name" value="ROK"/>
    <property type="match status" value="1"/>
</dbReference>
<dbReference type="Gene3D" id="3.30.420.40">
    <property type="match status" value="2"/>
</dbReference>
<evidence type="ECO:0000313" key="2">
    <source>
        <dbReference type="EMBL" id="SOD80630.1"/>
    </source>
</evidence>
<dbReference type="EMBL" id="OCNH01000001">
    <property type="protein sequence ID" value="SOD80630.1"/>
    <property type="molecule type" value="Genomic_DNA"/>
</dbReference>
<reference evidence="3" key="1">
    <citation type="submission" date="2017-09" db="EMBL/GenBank/DDBJ databases">
        <authorList>
            <person name="Varghese N."/>
            <person name="Submissions S."/>
        </authorList>
    </citation>
    <scope>NUCLEOTIDE SEQUENCE [LARGE SCALE GENOMIC DNA]</scope>
    <source>
        <strain evidence="3">DSM 29961</strain>
    </source>
</reference>
<dbReference type="Proteomes" id="UP000219452">
    <property type="component" value="Unassembled WGS sequence"/>
</dbReference>
<name>A0A286FBQ8_9BACT</name>
<accession>A0A286FBQ8</accession>
<dbReference type="GO" id="GO:0009384">
    <property type="term" value="F:N-acylmannosamine kinase activity"/>
    <property type="evidence" value="ECO:0007669"/>
    <property type="project" value="TreeGrafter"/>
</dbReference>
<protein>
    <submittedName>
        <fullName evidence="2">N-acetylglucosamine kinase</fullName>
    </submittedName>
</protein>
<dbReference type="GO" id="GO:0008761">
    <property type="term" value="F:UDP-N-acetylglucosamine 2-epimerase activity"/>
    <property type="evidence" value="ECO:0007669"/>
    <property type="project" value="TreeGrafter"/>
</dbReference>
<dbReference type="RefSeq" id="WP_097125132.1">
    <property type="nucleotide sequence ID" value="NZ_OCNH01000001.1"/>
</dbReference>
<dbReference type="OrthoDB" id="9810372at2"/>
<sequence length="306" mass="33226">MQNYWGIDLGGTKIEGVILSAPSPDAVIIRKRIDTEAHLGYDHIMSQIVRLIDLLKAETDLQPDRIGFGTPGTFDPARQTMKNCNTTVLNGRPMKQDLARLLNVPVAVANDANCFALAESTMGIVPDVVPNFQSVFGVIMGTGVGGGVVVRGRDGVPFVLNGLQGIGGEWGHNILEENGYACYCGKRGCNEQVISGPALQRYYQQISGEERTMKEIMERYQEGNDLVASQTVNRMLEYFGRAVSVIINILDPDAIVLGGGVGNVDLLYTEGVERAKKYVFNSREINTRFLKPKLGDSAGVFGAALL</sequence>
<organism evidence="2 3">
    <name type="scientific">Spirosoma fluviale</name>
    <dbReference type="NCBI Taxonomy" id="1597977"/>
    <lineage>
        <taxon>Bacteria</taxon>
        <taxon>Pseudomonadati</taxon>
        <taxon>Bacteroidota</taxon>
        <taxon>Cytophagia</taxon>
        <taxon>Cytophagales</taxon>
        <taxon>Cytophagaceae</taxon>
        <taxon>Spirosoma</taxon>
    </lineage>
</organism>
<keyword evidence="2" id="KW-0418">Kinase</keyword>
<dbReference type="InterPro" id="IPR000600">
    <property type="entry name" value="ROK"/>
</dbReference>
<dbReference type="InterPro" id="IPR043129">
    <property type="entry name" value="ATPase_NBD"/>
</dbReference>
<gene>
    <name evidence="2" type="ORF">SAMN06269250_1499</name>
</gene>
<evidence type="ECO:0000256" key="1">
    <source>
        <dbReference type="ARBA" id="ARBA00006479"/>
    </source>
</evidence>
<proteinExistence type="inferred from homology"/>
<dbReference type="PANTHER" id="PTHR18964">
    <property type="entry name" value="ROK (REPRESSOR, ORF, KINASE) FAMILY"/>
    <property type="match status" value="1"/>
</dbReference>
<comment type="similarity">
    <text evidence="1">Belongs to the ROK (NagC/XylR) family.</text>
</comment>
<evidence type="ECO:0000313" key="3">
    <source>
        <dbReference type="Proteomes" id="UP000219452"/>
    </source>
</evidence>
<dbReference type="AlphaFoldDB" id="A0A286FBQ8"/>
<dbReference type="SUPFAM" id="SSF53067">
    <property type="entry name" value="Actin-like ATPase domain"/>
    <property type="match status" value="1"/>
</dbReference>
<dbReference type="PANTHER" id="PTHR18964:SF149">
    <property type="entry name" value="BIFUNCTIONAL UDP-N-ACETYLGLUCOSAMINE 2-EPIMERASE_N-ACETYLMANNOSAMINE KINASE"/>
    <property type="match status" value="1"/>
</dbReference>